<evidence type="ECO:0000256" key="4">
    <source>
        <dbReference type="SAM" id="MobiDB-lite"/>
    </source>
</evidence>
<dbReference type="InterPro" id="IPR056916">
    <property type="entry name" value="NTS_TR130"/>
</dbReference>
<dbReference type="GO" id="GO:0034498">
    <property type="term" value="P:early endosome to Golgi transport"/>
    <property type="evidence" value="ECO:0007669"/>
    <property type="project" value="TreeGrafter"/>
</dbReference>
<dbReference type="PANTHER" id="PTHR13251">
    <property type="entry name" value="EPILEPSY HOLOPROSENCEPHALY CANDIDATE 1/TMEM1"/>
    <property type="match status" value="1"/>
</dbReference>
<dbReference type="InterPro" id="IPR056913">
    <property type="entry name" value="TRAPPC10/Trs130_N"/>
</dbReference>
<evidence type="ECO:0000256" key="2">
    <source>
        <dbReference type="ARBA" id="ARBA00022448"/>
    </source>
</evidence>
<comment type="caution">
    <text evidence="9">The sequence shown here is derived from an EMBL/GenBank/DDBJ whole genome shotgun (WGS) entry which is preliminary data.</text>
</comment>
<feature type="compositionally biased region" description="Basic and acidic residues" evidence="4">
    <location>
        <begin position="81"/>
        <end position="92"/>
    </location>
</feature>
<keyword evidence="2" id="KW-0813">Transport</keyword>
<feature type="compositionally biased region" description="Pro residues" evidence="4">
    <location>
        <begin position="1422"/>
        <end position="1440"/>
    </location>
</feature>
<accession>A0AA38VEZ1</accession>
<evidence type="ECO:0000259" key="6">
    <source>
        <dbReference type="Pfam" id="PF23036"/>
    </source>
</evidence>
<dbReference type="EMBL" id="JANBVN010000163">
    <property type="protein sequence ID" value="KAJ9137206.1"/>
    <property type="molecule type" value="Genomic_DNA"/>
</dbReference>
<evidence type="ECO:0000259" key="7">
    <source>
        <dbReference type="Pfam" id="PF23274"/>
    </source>
</evidence>
<dbReference type="Pfam" id="PF24967">
    <property type="entry name" value="NTS_TR130"/>
    <property type="match status" value="1"/>
</dbReference>
<feature type="region of interest" description="Disordered" evidence="4">
    <location>
        <begin position="202"/>
        <end position="231"/>
    </location>
</feature>
<reference evidence="9" key="1">
    <citation type="submission" date="2022-07" db="EMBL/GenBank/DDBJ databases">
        <title>Fungi with potential for degradation of polypropylene.</title>
        <authorList>
            <person name="Gostincar C."/>
        </authorList>
    </citation>
    <scope>NUCLEOTIDE SEQUENCE</scope>
    <source>
        <strain evidence="9">EXF-13287</strain>
    </source>
</reference>
<feature type="domain" description="TRAPPC10/Trs130 C-terminal" evidence="5">
    <location>
        <begin position="1355"/>
        <end position="1521"/>
    </location>
</feature>
<dbReference type="Pfam" id="PF23274">
    <property type="entry name" value="DUF7077"/>
    <property type="match status" value="1"/>
</dbReference>
<dbReference type="Proteomes" id="UP001174691">
    <property type="component" value="Unassembled WGS sequence"/>
</dbReference>
<feature type="domain" description="DUF7077" evidence="7">
    <location>
        <begin position="1027"/>
        <end position="1146"/>
    </location>
</feature>
<dbReference type="GO" id="GO:0005829">
    <property type="term" value="C:cytosol"/>
    <property type="evidence" value="ECO:0007669"/>
    <property type="project" value="GOC"/>
</dbReference>
<dbReference type="InterPro" id="IPR045126">
    <property type="entry name" value="TRAPPC10/Trs130"/>
</dbReference>
<keyword evidence="3" id="KW-0333">Golgi apparatus</keyword>
<dbReference type="GO" id="GO:1990071">
    <property type="term" value="C:TRAPPII protein complex"/>
    <property type="evidence" value="ECO:0007669"/>
    <property type="project" value="InterPro"/>
</dbReference>
<dbReference type="InterPro" id="IPR055505">
    <property type="entry name" value="DUF7077"/>
</dbReference>
<feature type="domain" description="Trs130 NTS" evidence="8">
    <location>
        <begin position="739"/>
        <end position="836"/>
    </location>
</feature>
<feature type="domain" description="TRAPPC10/Trs130 N-terminal" evidence="6">
    <location>
        <begin position="279"/>
        <end position="473"/>
    </location>
</feature>
<evidence type="ECO:0000313" key="10">
    <source>
        <dbReference type="Proteomes" id="UP001174691"/>
    </source>
</evidence>
<dbReference type="Pfam" id="PF24965">
    <property type="entry name" value="TRS130_4HB"/>
    <property type="match status" value="1"/>
</dbReference>
<feature type="non-terminal residue" evidence="9">
    <location>
        <position position="1560"/>
    </location>
</feature>
<dbReference type="PANTHER" id="PTHR13251:SF3">
    <property type="entry name" value="TRAFFICKING PROTEIN PARTICLE COMPLEX SUBUNIT 10"/>
    <property type="match status" value="1"/>
</dbReference>
<dbReference type="Pfam" id="PF12584">
    <property type="entry name" value="TRAPPC10"/>
    <property type="match status" value="1"/>
</dbReference>
<comment type="subcellular location">
    <subcellularLocation>
        <location evidence="1">Golgi apparatus</location>
    </subcellularLocation>
</comment>
<evidence type="ECO:0000259" key="5">
    <source>
        <dbReference type="Pfam" id="PF12584"/>
    </source>
</evidence>
<proteinExistence type="predicted"/>
<sequence>MEQPFSTSKVTVEYFDPHGVFKLLAPGLIPRLPLHDLHWQSPSRPLRSIQTLHVDLVPAGSDLSNPLSPLTSPNPKAAGLHRTESGASRDDGFQTATIGGRVASTEQVDTSRAAAGTGKGRRHQIPGLRRTPYLKVLLVRCDDNDTYKAQTRAEIREWIKANASPATTNSKKTGNPADHHDAFEWLIIHVVIPNTIAATQPRLSGSKANSDSNPDLTSKSSSTSRWRGGSSSLLDKMRSDFNTTTKGAVDRVAQIRIGINDVPYDMLPRVVPAVPTGYVETEQDSENAWADLIAKLKTLILSSFDRRVSQYEDDVKEKDAQRTLPGWNFCTFFILKEGLARGFESVGLVEDALVGYDELSVGLDAIIEEQAAAASTAAHGGALLTYTDDLRRLAQRAVTQISAGNMAFEDEEAVDLQSSDTSTADMFKDIPISSAKKPYRDLILENKVSIFDFRCYIFARQISLLLRLGNAWSTREELLAKLKEQQDSVMHLHGVAPRVPPPKPADESENLTMLAEICRRTLEFIPAVSQVIRRDILAGMAPKAATDGESALADQHIDPALSESIDNIVASFAFSVAQQILAQTSTKALPIPPSILVPTDGQEPKAAIPEPKTMMHPARSTSLNVRPTGVRAPSSPNIFPGSARGGVVPDADQPNGGFLKAGLEELAARRAELYALSRNTLEESGKRRGWSDGWASVPIVGDTDVVDMVEIDLDDDAKPAPEAAASPSHGAMSTSLAGIENDLLRTALDNRDDFYRLYEILTDKALRHYTVANYTHSVNTNFADLAVLKFYLKEYSAAASYYYRATPFYGESGWSLLELSMLVMYSRCLKELNKMDDYVTVLRKLLTKAAAAEKDKLHEQSSFRLRSRKDYPQRSNIVGFLGELLSASKKLQKDVEIPLANFFCEVQVDHVPVYDDGQDSFRLTLMLRSLLAEELEIQQCKLRIVSPAVGGLKEIWLQNSEPVVLRPGKNKFELRSTTTITGEYEVVYLSLSASNVLMYHERAIGQAADKSTTILRNPRVALYQRASSLDVRLTASRCVQLDKNNSLEVELLTGWNDVTACEIRIKAATGGLRLLMAEAKVEGEVQPTKRPEGGLFLFGSLAPKSSLKVVFPYTVETDLATVSVKVEVAYTTSRGSFTFSDTPSLPISLALGVNVQDVFKHHALFSKFAVSTASASPLRLFSSELQDSDLFESHFGIPPSQPVMIFPQQPASLLYKITRKKGSKIGPKTKKTMYLKLQYSVLLEEVEDAVELSLLQALEASELRDYAKLATSAALAQLRDGLTGEELERYALLGEVRTSPLSNVKWARYFSGLGDVAGPALASFVSAWQRDNAVIPLPAPDPSTSPEPPRSILIPVDIPSITVVHTADIRLLDESQSIIADDDPSHSGVKAVVCINQLVPATLHLKWTRVWDTGSPDLPFLPSSPPPGAAAGKPGPPAAGPSPAFAQDLEFSYDVTAPGDTWLVGGRRRGHFVIPASSVVDTTGGGEISSGPDTEADVALLLVPLREGWLPYPSVEIREVKGAAVGGVLATTTTTTTGQGAQGGGGGGGGGVEEGGGGGG</sequence>
<feature type="region of interest" description="Disordered" evidence="4">
    <location>
        <begin position="64"/>
        <end position="127"/>
    </location>
</feature>
<evidence type="ECO:0000256" key="1">
    <source>
        <dbReference type="ARBA" id="ARBA00004555"/>
    </source>
</evidence>
<dbReference type="InterPro" id="IPR022233">
    <property type="entry name" value="TRAPPC10/Trs130_C"/>
</dbReference>
<dbReference type="GO" id="GO:0006891">
    <property type="term" value="P:intra-Golgi vesicle-mediated transport"/>
    <property type="evidence" value="ECO:0007669"/>
    <property type="project" value="TreeGrafter"/>
</dbReference>
<dbReference type="Pfam" id="PF23036">
    <property type="entry name" value="TRAPPC10_1st"/>
    <property type="match status" value="1"/>
</dbReference>
<feature type="compositionally biased region" description="Low complexity" evidence="4">
    <location>
        <begin position="64"/>
        <end position="75"/>
    </location>
</feature>
<feature type="compositionally biased region" description="Low complexity" evidence="4">
    <location>
        <begin position="210"/>
        <end position="231"/>
    </location>
</feature>
<evidence type="ECO:0000313" key="9">
    <source>
        <dbReference type="EMBL" id="KAJ9137206.1"/>
    </source>
</evidence>
<keyword evidence="10" id="KW-1185">Reference proteome</keyword>
<name>A0AA38VEZ1_9PEZI</name>
<evidence type="ECO:0000256" key="3">
    <source>
        <dbReference type="ARBA" id="ARBA00023034"/>
    </source>
</evidence>
<feature type="compositionally biased region" description="Gly residues" evidence="4">
    <location>
        <begin position="1540"/>
        <end position="1560"/>
    </location>
</feature>
<feature type="region of interest" description="Disordered" evidence="4">
    <location>
        <begin position="1418"/>
        <end position="1443"/>
    </location>
</feature>
<gene>
    <name evidence="9" type="ORF">NKR19_g8279</name>
</gene>
<organism evidence="9 10">
    <name type="scientific">Coniochaeta hoffmannii</name>
    <dbReference type="NCBI Taxonomy" id="91930"/>
    <lineage>
        <taxon>Eukaryota</taxon>
        <taxon>Fungi</taxon>
        <taxon>Dikarya</taxon>
        <taxon>Ascomycota</taxon>
        <taxon>Pezizomycotina</taxon>
        <taxon>Sordariomycetes</taxon>
        <taxon>Sordariomycetidae</taxon>
        <taxon>Coniochaetales</taxon>
        <taxon>Coniochaetaceae</taxon>
        <taxon>Coniochaeta</taxon>
    </lineage>
</organism>
<evidence type="ECO:0000259" key="8">
    <source>
        <dbReference type="Pfam" id="PF24967"/>
    </source>
</evidence>
<protein>
    <submittedName>
        <fullName evidence="9">Trafficking protein particle complex subunit 10</fullName>
    </submittedName>
</protein>
<feature type="region of interest" description="Disordered" evidence="4">
    <location>
        <begin position="1534"/>
        <end position="1560"/>
    </location>
</feature>